<feature type="domain" description="Polysaccharide pyruvyl transferase" evidence="1">
    <location>
        <begin position="14"/>
        <end position="296"/>
    </location>
</feature>
<comment type="caution">
    <text evidence="2">The sequence shown here is derived from an EMBL/GenBank/DDBJ whole genome shotgun (WGS) entry which is preliminary data.</text>
</comment>
<keyword evidence="2" id="KW-0808">Transferase</keyword>
<dbReference type="EMBL" id="JADKNH010000015">
    <property type="protein sequence ID" value="MBF4695355.1"/>
    <property type="molecule type" value="Genomic_DNA"/>
</dbReference>
<dbReference type="Pfam" id="PF04230">
    <property type="entry name" value="PS_pyruv_trans"/>
    <property type="match status" value="1"/>
</dbReference>
<dbReference type="RefSeq" id="WP_194703593.1">
    <property type="nucleotide sequence ID" value="NZ_JADKNH010000015.1"/>
</dbReference>
<dbReference type="PANTHER" id="PTHR36836">
    <property type="entry name" value="COLANIC ACID BIOSYNTHESIS PROTEIN WCAK"/>
    <property type="match status" value="1"/>
</dbReference>
<evidence type="ECO:0000259" key="1">
    <source>
        <dbReference type="Pfam" id="PF04230"/>
    </source>
</evidence>
<reference evidence="2 3" key="1">
    <citation type="submission" date="2020-11" db="EMBL/GenBank/DDBJ databases">
        <title>Fusibacter basophilias sp. nov.</title>
        <authorList>
            <person name="Qiu D."/>
        </authorList>
    </citation>
    <scope>NUCLEOTIDE SEQUENCE [LARGE SCALE GENOMIC DNA]</scope>
    <source>
        <strain evidence="2 3">Q10-2</strain>
    </source>
</reference>
<dbReference type="InterPro" id="IPR007345">
    <property type="entry name" value="Polysacch_pyruvyl_Trfase"/>
</dbReference>
<organism evidence="2 3">
    <name type="scientific">Fusibacter ferrireducens</name>
    <dbReference type="NCBI Taxonomy" id="2785058"/>
    <lineage>
        <taxon>Bacteria</taxon>
        <taxon>Bacillati</taxon>
        <taxon>Bacillota</taxon>
        <taxon>Clostridia</taxon>
        <taxon>Eubacteriales</taxon>
        <taxon>Eubacteriales Family XII. Incertae Sedis</taxon>
        <taxon>Fusibacter</taxon>
    </lineage>
</organism>
<proteinExistence type="predicted"/>
<dbReference type="InterPro" id="IPR019896">
    <property type="entry name" value="Polysacch_pyruvyl_Trfase_CsaB"/>
</dbReference>
<evidence type="ECO:0000313" key="3">
    <source>
        <dbReference type="Proteomes" id="UP000614200"/>
    </source>
</evidence>
<dbReference type="SUPFAM" id="SSF53756">
    <property type="entry name" value="UDP-Glycosyltransferase/glycogen phosphorylase"/>
    <property type="match status" value="1"/>
</dbReference>
<keyword evidence="3" id="KW-1185">Reference proteome</keyword>
<accession>A0ABR9ZZM4</accession>
<name>A0ABR9ZZM4_9FIRM</name>
<evidence type="ECO:0000313" key="2">
    <source>
        <dbReference type="EMBL" id="MBF4695355.1"/>
    </source>
</evidence>
<dbReference type="PANTHER" id="PTHR36836:SF1">
    <property type="entry name" value="COLANIC ACID BIOSYNTHESIS PROTEIN WCAK"/>
    <property type="match status" value="1"/>
</dbReference>
<dbReference type="Proteomes" id="UP000614200">
    <property type="component" value="Unassembled WGS sequence"/>
</dbReference>
<gene>
    <name evidence="2" type="primary">csaB</name>
    <name evidence="2" type="ORF">ISU02_19855</name>
</gene>
<sequence>MNKVVISGFYGFHNIGDEAILLTLTKKLKDINANVQITVLSNNPEETMQKFDVKAINRSDALKVARVIMGCDVLLSGGGSLLQDVTSARSIHYYLSIIRMGLFFKKKVFLISHGVGPLIRASNKRRVKRVLNKVQCITVRDVKSYELLMSIGVKPEKAKVTTDPVMGLECQPLDAGERIIEKLNLKDPKRKKLAIAIRQKDFRDDAHRDLLVQMANRLAKRYNVIFVPFYYKNDTKIFQDIHDKTDEHVYFIIDKYNSLTFMSLIQNMDILVGSRLHSLIFSLVAEVPFVGISYDPKIENFLETIQMAPVCSIHDFRPDAIEAEISRYEQNYDMVKAQIIHSKADLIELLKVNDEILETLI</sequence>
<protein>
    <submittedName>
        <fullName evidence="2">Polysaccharide pyruvyl transferase CsaB</fullName>
    </submittedName>
</protein>
<dbReference type="GO" id="GO:0016740">
    <property type="term" value="F:transferase activity"/>
    <property type="evidence" value="ECO:0007669"/>
    <property type="project" value="UniProtKB-KW"/>
</dbReference>
<dbReference type="NCBIfam" id="TIGR03609">
    <property type="entry name" value="S_layer_CsaB"/>
    <property type="match status" value="1"/>
</dbReference>